<dbReference type="InterPro" id="IPR014387">
    <property type="entry name" value="CDP_diag_ino_3_P_euk"/>
</dbReference>
<evidence type="ECO:0000256" key="7">
    <source>
        <dbReference type="ARBA" id="ARBA00022679"/>
    </source>
</evidence>
<evidence type="ECO:0000256" key="8">
    <source>
        <dbReference type="ARBA" id="ARBA00022692"/>
    </source>
</evidence>
<dbReference type="InterPro" id="IPR048254">
    <property type="entry name" value="CDP_ALCOHOL_P_TRANSF_CS"/>
</dbReference>
<dbReference type="Proteomes" id="UP000039865">
    <property type="component" value="Unassembled WGS sequence"/>
</dbReference>
<dbReference type="InterPro" id="IPR043130">
    <property type="entry name" value="CDP-OH_PTrfase_TM_dom"/>
</dbReference>
<proteinExistence type="inferred from homology"/>
<keyword evidence="8 18" id="KW-0812">Transmembrane</keyword>
<dbReference type="Gene3D" id="1.20.120.1760">
    <property type="match status" value="1"/>
</dbReference>
<dbReference type="InterPro" id="IPR000462">
    <property type="entry name" value="CDP-OH_P_trans"/>
</dbReference>
<dbReference type="GO" id="GO:0005794">
    <property type="term" value="C:Golgi apparatus"/>
    <property type="evidence" value="ECO:0007669"/>
    <property type="project" value="TreeGrafter"/>
</dbReference>
<keyword evidence="9" id="KW-0479">Metal-binding</keyword>
<comment type="cofactor">
    <cofactor evidence="2">
        <name>Mg(2+)</name>
        <dbReference type="ChEBI" id="CHEBI:18420"/>
    </cofactor>
</comment>
<dbReference type="InParanoid" id="A0A078AEV5"/>
<dbReference type="PIRSF" id="PIRSF000848">
    <property type="entry name" value="CDP_diag_ino_3_P"/>
    <property type="match status" value="1"/>
</dbReference>
<dbReference type="GO" id="GO:0003881">
    <property type="term" value="F:CDP-diacylglycerol-inositol 3-phosphatidyltransferase activity"/>
    <property type="evidence" value="ECO:0007669"/>
    <property type="project" value="UniProtKB-UniRule"/>
</dbReference>
<evidence type="ECO:0000313" key="20">
    <source>
        <dbReference type="Proteomes" id="UP000039865"/>
    </source>
</evidence>
<feature type="transmembrane region" description="Helical" evidence="18">
    <location>
        <begin position="153"/>
        <end position="172"/>
    </location>
</feature>
<evidence type="ECO:0000256" key="11">
    <source>
        <dbReference type="ARBA" id="ARBA00022989"/>
    </source>
</evidence>
<evidence type="ECO:0000256" key="10">
    <source>
        <dbReference type="ARBA" id="ARBA00022842"/>
    </source>
</evidence>
<comment type="catalytic activity">
    <reaction evidence="16">
        <text>a CDP-1,2-diacyl-sn-glycerol + myo-inositol = a 1,2-diacyl-sn-glycero-3-phospho-(1D-myo-inositol) + CMP + H(+)</text>
        <dbReference type="Rhea" id="RHEA:11580"/>
        <dbReference type="ChEBI" id="CHEBI:15378"/>
        <dbReference type="ChEBI" id="CHEBI:17268"/>
        <dbReference type="ChEBI" id="CHEBI:57880"/>
        <dbReference type="ChEBI" id="CHEBI:58332"/>
        <dbReference type="ChEBI" id="CHEBI:60377"/>
        <dbReference type="EC" id="2.7.8.11"/>
    </reaction>
</comment>
<dbReference type="GO" id="GO:0046872">
    <property type="term" value="F:metal ion binding"/>
    <property type="evidence" value="ECO:0007669"/>
    <property type="project" value="UniProtKB-KW"/>
</dbReference>
<comment type="subcellular location">
    <subcellularLocation>
        <location evidence="3">Membrane</location>
        <topology evidence="3">Multi-pass membrane protein</topology>
    </subcellularLocation>
</comment>
<evidence type="ECO:0000313" key="19">
    <source>
        <dbReference type="EMBL" id="CDW79418.1"/>
    </source>
</evidence>
<keyword evidence="12 16" id="KW-0443">Lipid metabolism</keyword>
<dbReference type="PANTHER" id="PTHR15362">
    <property type="entry name" value="PHOSPHATIDYLINOSITOL SYNTHASE"/>
    <property type="match status" value="1"/>
</dbReference>
<evidence type="ECO:0000256" key="3">
    <source>
        <dbReference type="ARBA" id="ARBA00004141"/>
    </source>
</evidence>
<evidence type="ECO:0000256" key="13">
    <source>
        <dbReference type="ARBA" id="ARBA00023136"/>
    </source>
</evidence>
<keyword evidence="7 16" id="KW-0808">Transferase</keyword>
<comment type="similarity">
    <text evidence="4 16 17">Belongs to the CDP-alcohol phosphatidyltransferase class-I family.</text>
</comment>
<keyword evidence="11 18" id="KW-1133">Transmembrane helix</keyword>
<keyword evidence="20" id="KW-1185">Reference proteome</keyword>
<feature type="transmembrane region" description="Helical" evidence="18">
    <location>
        <begin position="49"/>
        <end position="71"/>
    </location>
</feature>
<evidence type="ECO:0000256" key="4">
    <source>
        <dbReference type="ARBA" id="ARBA00010441"/>
    </source>
</evidence>
<evidence type="ECO:0000256" key="15">
    <source>
        <dbReference type="ARBA" id="ARBA00023264"/>
    </source>
</evidence>
<accession>A0A078AEV5</accession>
<dbReference type="OMA" id="AQTYSEN"/>
<organism evidence="19 20">
    <name type="scientific">Stylonychia lemnae</name>
    <name type="common">Ciliate</name>
    <dbReference type="NCBI Taxonomy" id="5949"/>
    <lineage>
        <taxon>Eukaryota</taxon>
        <taxon>Sar</taxon>
        <taxon>Alveolata</taxon>
        <taxon>Ciliophora</taxon>
        <taxon>Intramacronucleata</taxon>
        <taxon>Spirotrichea</taxon>
        <taxon>Stichotrichia</taxon>
        <taxon>Sporadotrichida</taxon>
        <taxon>Oxytrichidae</taxon>
        <taxon>Stylonychinae</taxon>
        <taxon>Stylonychia</taxon>
    </lineage>
</organism>
<dbReference type="EMBL" id="CCKQ01007981">
    <property type="protein sequence ID" value="CDW79418.1"/>
    <property type="molecule type" value="Genomic_DNA"/>
</dbReference>
<evidence type="ECO:0000256" key="9">
    <source>
        <dbReference type="ARBA" id="ARBA00022723"/>
    </source>
</evidence>
<dbReference type="Pfam" id="PF01066">
    <property type="entry name" value="CDP-OH_P_transf"/>
    <property type="match status" value="1"/>
</dbReference>
<evidence type="ECO:0000256" key="17">
    <source>
        <dbReference type="RuleBase" id="RU003750"/>
    </source>
</evidence>
<keyword evidence="10" id="KW-0460">Magnesium</keyword>
<keyword evidence="6 16" id="KW-0444">Lipid biosynthesis</keyword>
<keyword evidence="13 16" id="KW-0472">Membrane</keyword>
<reference evidence="19 20" key="1">
    <citation type="submission" date="2014-06" db="EMBL/GenBank/DDBJ databases">
        <authorList>
            <person name="Swart Estienne"/>
        </authorList>
    </citation>
    <scope>NUCLEOTIDE SEQUENCE [LARGE SCALE GENOMIC DNA]</scope>
    <source>
        <strain evidence="19 20">130c</strain>
    </source>
</reference>
<keyword evidence="15 16" id="KW-1208">Phospholipid metabolism</keyword>
<evidence type="ECO:0000256" key="2">
    <source>
        <dbReference type="ARBA" id="ARBA00001946"/>
    </source>
</evidence>
<feature type="transmembrane region" description="Helical" evidence="18">
    <location>
        <begin position="91"/>
        <end position="114"/>
    </location>
</feature>
<name>A0A078AEV5_STYLE</name>
<dbReference type="GO" id="GO:0016020">
    <property type="term" value="C:membrane"/>
    <property type="evidence" value="ECO:0007669"/>
    <property type="project" value="UniProtKB-SubCell"/>
</dbReference>
<sequence>MPPKTSTDQPAKTTEVQVLFYVPNLIGYSRFLFLIFSTYFAFSEKYWVIFPIFYAIASLLDIFDGMAARALNQCSRYGAALDMICDRAQNATVFMLLSVLYPSFDFFFYMCFILDFGSHWFQFMTTALSKAESHKGKNKDEIFIIDLYYNNKLFFSTLVVGSEVCIVVLYVIGMTPFLQTFLPAQILGVILTAILSTKMLVNVFQWWGGMQRIIKYDLEHKTNAYSY</sequence>
<evidence type="ECO:0000256" key="16">
    <source>
        <dbReference type="PIRNR" id="PIRNR000848"/>
    </source>
</evidence>
<evidence type="ECO:0000256" key="14">
    <source>
        <dbReference type="ARBA" id="ARBA00023209"/>
    </source>
</evidence>
<dbReference type="FunCoup" id="A0A078AEV5">
    <property type="interactions" value="220"/>
</dbReference>
<dbReference type="AlphaFoldDB" id="A0A078AEV5"/>
<comment type="cofactor">
    <cofactor evidence="1">
        <name>Mn(2+)</name>
        <dbReference type="ChEBI" id="CHEBI:29035"/>
    </cofactor>
</comment>
<evidence type="ECO:0000256" key="12">
    <source>
        <dbReference type="ARBA" id="ARBA00023098"/>
    </source>
</evidence>
<protein>
    <recommendedName>
        <fullName evidence="5 16">CDP-diacylglycerol--inositol 3-phosphatidyltransferase</fullName>
        <ecNumber evidence="5 16">2.7.8.11</ecNumber>
    </recommendedName>
</protein>
<evidence type="ECO:0000256" key="6">
    <source>
        <dbReference type="ARBA" id="ARBA00022516"/>
    </source>
</evidence>
<dbReference type="EC" id="2.7.8.11" evidence="5 16"/>
<gene>
    <name evidence="19" type="primary">Contig18456.g19594</name>
    <name evidence="19" type="ORF">STYLEM_8406</name>
</gene>
<feature type="transmembrane region" description="Helical" evidence="18">
    <location>
        <begin position="184"/>
        <end position="207"/>
    </location>
</feature>
<dbReference type="OrthoDB" id="10251079at2759"/>
<evidence type="ECO:0000256" key="18">
    <source>
        <dbReference type="SAM" id="Phobius"/>
    </source>
</evidence>
<dbReference type="PANTHER" id="PTHR15362:SF4">
    <property type="entry name" value="CDP-DIACYLGLYCEROL--INOSITOL 3-PHOSPHATIDYLTRANSFERASE"/>
    <property type="match status" value="1"/>
</dbReference>
<evidence type="ECO:0000256" key="1">
    <source>
        <dbReference type="ARBA" id="ARBA00001936"/>
    </source>
</evidence>
<dbReference type="GO" id="GO:0006661">
    <property type="term" value="P:phosphatidylinositol biosynthetic process"/>
    <property type="evidence" value="ECO:0007669"/>
    <property type="project" value="TreeGrafter"/>
</dbReference>
<keyword evidence="14 16" id="KW-0594">Phospholipid biosynthesis</keyword>
<evidence type="ECO:0000256" key="5">
    <source>
        <dbReference type="ARBA" id="ARBA00013212"/>
    </source>
</evidence>
<dbReference type="PROSITE" id="PS00379">
    <property type="entry name" value="CDP_ALCOHOL_P_TRANSF"/>
    <property type="match status" value="1"/>
</dbReference>
<feature type="transmembrane region" description="Helical" evidence="18">
    <location>
        <begin position="20"/>
        <end position="42"/>
    </location>
</feature>